<evidence type="ECO:0000256" key="4">
    <source>
        <dbReference type="ARBA" id="ARBA00022475"/>
    </source>
</evidence>
<dbReference type="Proteomes" id="UP000198305">
    <property type="component" value="Unassembled WGS sequence"/>
</dbReference>
<dbReference type="PANTHER" id="PTHR32063:SF12">
    <property type="entry name" value="CATION EFFLUX SYSTEM PROTEIN"/>
    <property type="match status" value="1"/>
</dbReference>
<dbReference type="PRINTS" id="PR00702">
    <property type="entry name" value="ACRIFLAVINRP"/>
</dbReference>
<keyword evidence="7 8" id="KW-0472">Membrane</keyword>
<comment type="subcellular location">
    <subcellularLocation>
        <location evidence="1">Cell membrane</location>
        <topology evidence="1">Multi-pass membrane protein</topology>
    </subcellularLocation>
</comment>
<dbReference type="Pfam" id="PF00873">
    <property type="entry name" value="ACR_tran"/>
    <property type="match status" value="1"/>
</dbReference>
<evidence type="ECO:0000256" key="7">
    <source>
        <dbReference type="ARBA" id="ARBA00023136"/>
    </source>
</evidence>
<evidence type="ECO:0000313" key="10">
    <source>
        <dbReference type="Proteomes" id="UP000198305"/>
    </source>
</evidence>
<dbReference type="SUPFAM" id="SSF82714">
    <property type="entry name" value="Multidrug efflux transporter AcrB TolC docking domain, DN and DC subdomains"/>
    <property type="match status" value="2"/>
</dbReference>
<feature type="transmembrane region" description="Helical" evidence="8">
    <location>
        <begin position="16"/>
        <end position="33"/>
    </location>
</feature>
<dbReference type="InterPro" id="IPR004763">
    <property type="entry name" value="CusA-like"/>
</dbReference>
<keyword evidence="6 8" id="KW-1133">Transmembrane helix</keyword>
<dbReference type="RefSeq" id="WP_089376358.1">
    <property type="nucleotide sequence ID" value="NZ_FZOA01000013.1"/>
</dbReference>
<feature type="transmembrane region" description="Helical" evidence="8">
    <location>
        <begin position="989"/>
        <end position="1016"/>
    </location>
</feature>
<dbReference type="Gene3D" id="3.30.70.1320">
    <property type="entry name" value="Multidrug efflux transporter AcrB pore domain like"/>
    <property type="match status" value="1"/>
</dbReference>
<dbReference type="Gene3D" id="3.30.2090.10">
    <property type="entry name" value="Multidrug efflux transporter AcrB TolC docking domain, DN and DC subdomains"/>
    <property type="match status" value="2"/>
</dbReference>
<dbReference type="GO" id="GO:0008324">
    <property type="term" value="F:monoatomic cation transmembrane transporter activity"/>
    <property type="evidence" value="ECO:0007669"/>
    <property type="project" value="InterPro"/>
</dbReference>
<dbReference type="SUPFAM" id="SSF82866">
    <property type="entry name" value="Multidrug efflux transporter AcrB transmembrane domain"/>
    <property type="match status" value="2"/>
</dbReference>
<organism evidence="9 10">
    <name type="scientific">Methylobacillus rhizosphaerae</name>
    <dbReference type="NCBI Taxonomy" id="551994"/>
    <lineage>
        <taxon>Bacteria</taxon>
        <taxon>Pseudomonadati</taxon>
        <taxon>Pseudomonadota</taxon>
        <taxon>Betaproteobacteria</taxon>
        <taxon>Nitrosomonadales</taxon>
        <taxon>Methylophilaceae</taxon>
        <taxon>Methylobacillus</taxon>
    </lineage>
</organism>
<name>A0A239B6C3_9PROT</name>
<dbReference type="InterPro" id="IPR001036">
    <property type="entry name" value="Acrflvin-R"/>
</dbReference>
<keyword evidence="5 8" id="KW-0812">Transmembrane</keyword>
<keyword evidence="4" id="KW-1003">Cell membrane</keyword>
<dbReference type="InterPro" id="IPR027463">
    <property type="entry name" value="AcrB_DN_DC_subdom"/>
</dbReference>
<feature type="transmembrane region" description="Helical" evidence="8">
    <location>
        <begin position="911"/>
        <end position="935"/>
    </location>
</feature>
<evidence type="ECO:0000256" key="5">
    <source>
        <dbReference type="ARBA" id="ARBA00022692"/>
    </source>
</evidence>
<dbReference type="GO" id="GO:0005886">
    <property type="term" value="C:plasma membrane"/>
    <property type="evidence" value="ECO:0007669"/>
    <property type="project" value="UniProtKB-SubCell"/>
</dbReference>
<keyword evidence="3" id="KW-0813">Transport</keyword>
<dbReference type="OrthoDB" id="9176633at2"/>
<feature type="transmembrane region" description="Helical" evidence="8">
    <location>
        <begin position="885"/>
        <end position="905"/>
    </location>
</feature>
<dbReference type="EMBL" id="FZOA01000013">
    <property type="protein sequence ID" value="SNS03171.1"/>
    <property type="molecule type" value="Genomic_DNA"/>
</dbReference>
<evidence type="ECO:0000256" key="6">
    <source>
        <dbReference type="ARBA" id="ARBA00022989"/>
    </source>
</evidence>
<dbReference type="GO" id="GO:0042910">
    <property type="term" value="F:xenobiotic transmembrane transporter activity"/>
    <property type="evidence" value="ECO:0007669"/>
    <property type="project" value="TreeGrafter"/>
</dbReference>
<protein>
    <submittedName>
        <fullName evidence="9">Cobalt-zinc-cadmium resistance protein CzcA</fullName>
    </submittedName>
</protein>
<feature type="transmembrane region" description="Helical" evidence="8">
    <location>
        <begin position="433"/>
        <end position="453"/>
    </location>
</feature>
<keyword evidence="10" id="KW-1185">Reference proteome</keyword>
<feature type="transmembrane region" description="Helical" evidence="8">
    <location>
        <begin position="364"/>
        <end position="385"/>
    </location>
</feature>
<dbReference type="SUPFAM" id="SSF82693">
    <property type="entry name" value="Multidrug efflux transporter AcrB pore domain, PN1, PN2, PC1 and PC2 subdomains"/>
    <property type="match status" value="3"/>
</dbReference>
<dbReference type="AlphaFoldDB" id="A0A239B6C3"/>
<feature type="transmembrane region" description="Helical" evidence="8">
    <location>
        <begin position="518"/>
        <end position="540"/>
    </location>
</feature>
<feature type="transmembrane region" description="Helical" evidence="8">
    <location>
        <begin position="391"/>
        <end position="412"/>
    </location>
</feature>
<dbReference type="PANTHER" id="PTHR32063">
    <property type="match status" value="1"/>
</dbReference>
<dbReference type="Gene3D" id="3.30.70.1430">
    <property type="entry name" value="Multidrug efflux transporter AcrB pore domain"/>
    <property type="match status" value="2"/>
</dbReference>
<evidence type="ECO:0000256" key="2">
    <source>
        <dbReference type="ARBA" id="ARBA00010942"/>
    </source>
</evidence>
<gene>
    <name evidence="9" type="ORF">SAMN05192560_2306</name>
</gene>
<feature type="transmembrane region" description="Helical" evidence="8">
    <location>
        <begin position="338"/>
        <end position="357"/>
    </location>
</feature>
<sequence length="1029" mass="112165">MQATGAFIAGVLRRRLLILALSVGLLVLGYISFTKLPIEPYPNISPLNVQVITQWQGRGTNEVERQITVPVETALANLPRLKTFRSVSLFGLSVVTLQFEDGTDSFTARQNVQLHLDSAALPEGVQSELSPDADALGEVLRYRVASESGDDVMVLKSFQDWEIYRQLKTVPGIADINGFGGPTKQYQVLPDIRKLQSYNISLNELVEALSNANANAGGGNLRAGEQQYVVRGIGLIKTLQDVRNIVIVSRNGLPVRVGDVARVEFGFAPRLGVVQYNQDPDAVEGIVLMRRGGNASEMLERVHHKVDEINRGGILPQGIKLEPFYDRQELLDLTMGTVHHTLLFGMALVLIVLFVFLGSLRAALAVALVIPLALSVSFAGMVLAIPANLISLGAIDFGLIVDAAVIVIENIMRRMENGTSNLRQTIVAAAAEVQRPMIFSTMIIIMAYAPLFIMGGVEGKIFHPMAYTMGLALLASMVLSLTFIPSAASFLFKPDKLEHRPGMINILVKIYRPILARLLRNPGLVALAALLAFSVALFGASRLGTSFLPTLEENNLWLRISLPNTVDLQYSSGFATQVRGYLREQPEVKTVVAQIGRPDDGTDATGVFNVEFGVYLKKPELWPQGVTRSDLIRRVENYLQQVPGIEYNFSQYIQDNVAEALSGVKGENSVKIFGDDLEVLHEKALEVQAILQGIQGMSDVGIFRELGQPTMNIRVDREASARFGLNVADVQALVVNAIGGNPISKVLEGERTFDLALRFPEGQRNSLDLIQRLFVDTPGGQRIPLSMVAQVELSDGPFFIYRESGRRFIAIRFGVRDRDLGSAAAEAQKLVAEQVELPRGYRTQWDGQFNQMKEAHKKLAVIVPLTLLAIFIMLYSAFGSAKDASLVLLNVPFATIGGIAALYLAGEELSISAGIGFLSLFGIAIQDGVILISYIKSLYNQGEHALDEAILEGAAMRLRPVLMTAMLAGLGLLPAALSQAIGSQAQRPLALVIVGGMVTTTLLTLLVLPVVFGWIYRHYPRSASTQSAY</sequence>
<feature type="transmembrane region" description="Helical" evidence="8">
    <location>
        <begin position="465"/>
        <end position="492"/>
    </location>
</feature>
<reference evidence="10" key="1">
    <citation type="submission" date="2017-06" db="EMBL/GenBank/DDBJ databases">
        <authorList>
            <person name="Varghese N."/>
            <person name="Submissions S."/>
        </authorList>
    </citation>
    <scope>NUCLEOTIDE SEQUENCE [LARGE SCALE GENOMIC DNA]</scope>
    <source>
        <strain evidence="10">Ca-68</strain>
    </source>
</reference>
<evidence type="ECO:0000256" key="8">
    <source>
        <dbReference type="SAM" id="Phobius"/>
    </source>
</evidence>
<proteinExistence type="inferred from homology"/>
<dbReference type="Gene3D" id="3.30.70.1440">
    <property type="entry name" value="Multidrug efflux transporter AcrB pore domain"/>
    <property type="match status" value="1"/>
</dbReference>
<feature type="transmembrane region" description="Helical" evidence="8">
    <location>
        <begin position="859"/>
        <end position="878"/>
    </location>
</feature>
<dbReference type="Gene3D" id="1.20.1640.10">
    <property type="entry name" value="Multidrug efflux transporter AcrB transmembrane domain"/>
    <property type="match status" value="2"/>
</dbReference>
<evidence type="ECO:0000256" key="1">
    <source>
        <dbReference type="ARBA" id="ARBA00004651"/>
    </source>
</evidence>
<comment type="similarity">
    <text evidence="2">Belongs to the resistance-nodulation-cell division (RND) (TC 2.A.6) family.</text>
</comment>
<evidence type="ECO:0000256" key="3">
    <source>
        <dbReference type="ARBA" id="ARBA00022448"/>
    </source>
</evidence>
<dbReference type="NCBIfam" id="TIGR00914">
    <property type="entry name" value="2A0601"/>
    <property type="match status" value="1"/>
</dbReference>
<evidence type="ECO:0000313" key="9">
    <source>
        <dbReference type="EMBL" id="SNS03171.1"/>
    </source>
</evidence>
<accession>A0A239B6C3</accession>
<feature type="transmembrane region" description="Helical" evidence="8">
    <location>
        <begin position="956"/>
        <end position="977"/>
    </location>
</feature>